<organism evidence="2 3">
    <name type="scientific">Saguinus oedipus</name>
    <name type="common">Cotton-top tamarin</name>
    <name type="synonym">Oedipomidas oedipus</name>
    <dbReference type="NCBI Taxonomy" id="9490"/>
    <lineage>
        <taxon>Eukaryota</taxon>
        <taxon>Metazoa</taxon>
        <taxon>Chordata</taxon>
        <taxon>Craniata</taxon>
        <taxon>Vertebrata</taxon>
        <taxon>Euteleostomi</taxon>
        <taxon>Mammalia</taxon>
        <taxon>Eutheria</taxon>
        <taxon>Euarchontoglires</taxon>
        <taxon>Primates</taxon>
        <taxon>Haplorrhini</taxon>
        <taxon>Platyrrhini</taxon>
        <taxon>Cebidae</taxon>
        <taxon>Callitrichinae</taxon>
        <taxon>Saguinus</taxon>
    </lineage>
</organism>
<protein>
    <submittedName>
        <fullName evidence="2">Uncharacterized protein</fullName>
    </submittedName>
</protein>
<dbReference type="PANTHER" id="PTHR46071">
    <property type="entry name" value="ANKYRIN REPEAT AND BTB/POZ DOMAIN-CONTAINING"/>
    <property type="match status" value="1"/>
</dbReference>
<proteinExistence type="predicted"/>
<dbReference type="PANTHER" id="PTHR46071:SF3">
    <property type="entry name" value="ANKYRIN REPEAT AND BTB_POZ DOMAIN-CONTAINING PROTEIN 2"/>
    <property type="match status" value="1"/>
</dbReference>
<reference evidence="2 3" key="1">
    <citation type="submission" date="2023-05" db="EMBL/GenBank/DDBJ databases">
        <title>B98-5 Cell Line De Novo Hybrid Assembly: An Optical Mapping Approach.</title>
        <authorList>
            <person name="Kananen K."/>
            <person name="Auerbach J.A."/>
            <person name="Kautto E."/>
            <person name="Blachly J.S."/>
        </authorList>
    </citation>
    <scope>NUCLEOTIDE SEQUENCE [LARGE SCALE GENOMIC DNA]</scope>
    <source>
        <strain evidence="2">B95-8</strain>
        <tissue evidence="2">Cell line</tissue>
    </source>
</reference>
<feature type="region of interest" description="Disordered" evidence="1">
    <location>
        <begin position="1"/>
        <end position="45"/>
    </location>
</feature>
<evidence type="ECO:0000313" key="3">
    <source>
        <dbReference type="Proteomes" id="UP001266305"/>
    </source>
</evidence>
<gene>
    <name evidence="2" type="ORF">P7K49_021946</name>
</gene>
<accession>A0ABQ9UVV5</accession>
<dbReference type="EMBL" id="JASSZA010000010">
    <property type="protein sequence ID" value="KAK2100598.1"/>
    <property type="molecule type" value="Genomic_DNA"/>
</dbReference>
<dbReference type="InterPro" id="IPR052089">
    <property type="entry name" value="Ankyrin-BTB/POZ_domain"/>
</dbReference>
<dbReference type="Proteomes" id="UP001266305">
    <property type="component" value="Unassembled WGS sequence"/>
</dbReference>
<feature type="region of interest" description="Disordered" evidence="1">
    <location>
        <begin position="88"/>
        <end position="107"/>
    </location>
</feature>
<comment type="caution">
    <text evidence="2">The sequence shown here is derived from an EMBL/GenBank/DDBJ whole genome shotgun (WGS) entry which is preliminary data.</text>
</comment>
<sequence length="203" mass="21998">MSLGLGTRSPGSVPPPRVALSKADSSPVTAMHVDSHEAKSSSAGEHRPWALTFIHPWARRNVLRKLLTQPQQAKADVLSLEEILAEGVEESDTSSQGSGSEAPVRLSRTRTKALQEAMYYSAEHGYVDITMELRALGEASRAPTDHTGNWQTVIMHLGMCSGIPVSCKTGLVLGFRAGMEACVSLSVWHTLWSSKPSWPTLHN</sequence>
<evidence type="ECO:0000313" key="2">
    <source>
        <dbReference type="EMBL" id="KAK2100598.1"/>
    </source>
</evidence>
<keyword evidence="3" id="KW-1185">Reference proteome</keyword>
<evidence type="ECO:0000256" key="1">
    <source>
        <dbReference type="SAM" id="MobiDB-lite"/>
    </source>
</evidence>
<feature type="compositionally biased region" description="Basic and acidic residues" evidence="1">
    <location>
        <begin position="33"/>
        <end position="45"/>
    </location>
</feature>
<name>A0ABQ9UVV5_SAGOE</name>